<keyword evidence="3" id="KW-1185">Reference proteome</keyword>
<feature type="transmembrane region" description="Helical" evidence="1">
    <location>
        <begin position="6"/>
        <end position="27"/>
    </location>
</feature>
<feature type="transmembrane region" description="Helical" evidence="1">
    <location>
        <begin position="88"/>
        <end position="104"/>
    </location>
</feature>
<evidence type="ECO:0000313" key="3">
    <source>
        <dbReference type="Proteomes" id="UP001589774"/>
    </source>
</evidence>
<evidence type="ECO:0008006" key="4">
    <source>
        <dbReference type="Google" id="ProtNLM"/>
    </source>
</evidence>
<dbReference type="EMBL" id="JBHLWO010000002">
    <property type="protein sequence ID" value="MFC0319921.1"/>
    <property type="molecule type" value="Genomic_DNA"/>
</dbReference>
<name>A0ABV6HM06_9SPHI</name>
<dbReference type="RefSeq" id="WP_130855460.1">
    <property type="nucleotide sequence ID" value="NZ_JBHLWO010000002.1"/>
</dbReference>
<keyword evidence="1" id="KW-1133">Transmembrane helix</keyword>
<reference evidence="2 3" key="1">
    <citation type="submission" date="2024-09" db="EMBL/GenBank/DDBJ databases">
        <authorList>
            <person name="Sun Q."/>
            <person name="Mori K."/>
        </authorList>
    </citation>
    <scope>NUCLEOTIDE SEQUENCE [LARGE SCALE GENOMIC DNA]</scope>
    <source>
        <strain evidence="2 3">CCM 7765</strain>
    </source>
</reference>
<keyword evidence="1" id="KW-0472">Membrane</keyword>
<dbReference type="Proteomes" id="UP001589774">
    <property type="component" value="Unassembled WGS sequence"/>
</dbReference>
<proteinExistence type="predicted"/>
<comment type="caution">
    <text evidence="2">The sequence shown here is derived from an EMBL/GenBank/DDBJ whole genome shotgun (WGS) entry which is preliminary data.</text>
</comment>
<feature type="transmembrane region" description="Helical" evidence="1">
    <location>
        <begin position="62"/>
        <end position="81"/>
    </location>
</feature>
<evidence type="ECO:0000313" key="2">
    <source>
        <dbReference type="EMBL" id="MFC0319921.1"/>
    </source>
</evidence>
<feature type="transmembrane region" description="Helical" evidence="1">
    <location>
        <begin position="39"/>
        <end position="56"/>
    </location>
</feature>
<evidence type="ECO:0000256" key="1">
    <source>
        <dbReference type="SAM" id="Phobius"/>
    </source>
</evidence>
<organism evidence="2 3">
    <name type="scientific">Olivibacter oleidegradans</name>
    <dbReference type="NCBI Taxonomy" id="760123"/>
    <lineage>
        <taxon>Bacteria</taxon>
        <taxon>Pseudomonadati</taxon>
        <taxon>Bacteroidota</taxon>
        <taxon>Sphingobacteriia</taxon>
        <taxon>Sphingobacteriales</taxon>
        <taxon>Sphingobacteriaceae</taxon>
        <taxon>Olivibacter</taxon>
    </lineage>
</organism>
<protein>
    <recommendedName>
        <fullName evidence="4">DoxX-like protein</fullName>
    </recommendedName>
</protein>
<accession>A0ABV6HM06</accession>
<keyword evidence="1" id="KW-0812">Transmembrane</keyword>
<sequence>MKTTLIILMLVHGTIHLFGYSKVLIVLSHRAFQSNLHRLGWLLSCLLFLTSAILLYIHQSSWQILCFIAMFTSQLLIISAWKEAKYGTIGNLLLFLMILLLNRLV</sequence>
<gene>
    <name evidence="2" type="ORF">ACFFI0_16475</name>
</gene>